<reference evidence="1 2" key="1">
    <citation type="submission" date="2019-03" db="EMBL/GenBank/DDBJ databases">
        <title>Single cell metagenomics reveals metabolic interactions within the superorganism composed of flagellate Streblomastix strix and complex community of Bacteroidetes bacteria on its surface.</title>
        <authorList>
            <person name="Treitli S.C."/>
            <person name="Kolisko M."/>
            <person name="Husnik F."/>
            <person name="Keeling P."/>
            <person name="Hampl V."/>
        </authorList>
    </citation>
    <scope>NUCLEOTIDE SEQUENCE [LARGE SCALE GENOMIC DNA]</scope>
    <source>
        <strain evidence="1">ST1C</strain>
    </source>
</reference>
<evidence type="ECO:0000313" key="2">
    <source>
        <dbReference type="Proteomes" id="UP000324800"/>
    </source>
</evidence>
<dbReference type="AlphaFoldDB" id="A0A5J4USG1"/>
<organism evidence="1 2">
    <name type="scientific">Streblomastix strix</name>
    <dbReference type="NCBI Taxonomy" id="222440"/>
    <lineage>
        <taxon>Eukaryota</taxon>
        <taxon>Metamonada</taxon>
        <taxon>Preaxostyla</taxon>
        <taxon>Oxymonadida</taxon>
        <taxon>Streblomastigidae</taxon>
        <taxon>Streblomastix</taxon>
    </lineage>
</organism>
<dbReference type="Proteomes" id="UP000324800">
    <property type="component" value="Unassembled WGS sequence"/>
</dbReference>
<sequence length="125" mass="14420">RYKQFADTRRRSIIVRKKDINKPLYNAVNRSETQVCVLQGAALSRDSLIPFVIVKRPLRIQEYIIAETKNRTDATLVDSEGITMTGSLFSQWLHSNQVPFIEKQREKLGLNIRTLAQQSIKQVGY</sequence>
<feature type="non-terminal residue" evidence="1">
    <location>
        <position position="1"/>
    </location>
</feature>
<evidence type="ECO:0008006" key="3">
    <source>
        <dbReference type="Google" id="ProtNLM"/>
    </source>
</evidence>
<proteinExistence type="predicted"/>
<protein>
    <recommendedName>
        <fullName evidence="3">DDE-1 domain-containing protein</fullName>
    </recommendedName>
</protein>
<evidence type="ECO:0000313" key="1">
    <source>
        <dbReference type="EMBL" id="KAA6373358.1"/>
    </source>
</evidence>
<gene>
    <name evidence="1" type="ORF">EZS28_031114</name>
</gene>
<dbReference type="EMBL" id="SNRW01012822">
    <property type="protein sequence ID" value="KAA6373358.1"/>
    <property type="molecule type" value="Genomic_DNA"/>
</dbReference>
<comment type="caution">
    <text evidence="1">The sequence shown here is derived from an EMBL/GenBank/DDBJ whole genome shotgun (WGS) entry which is preliminary data.</text>
</comment>
<accession>A0A5J4USG1</accession>
<name>A0A5J4USG1_9EUKA</name>